<feature type="transmembrane region" description="Helical" evidence="1">
    <location>
        <begin position="69"/>
        <end position="90"/>
    </location>
</feature>
<protein>
    <recommendedName>
        <fullName evidence="2">DUF7144 domain-containing protein</fullName>
    </recommendedName>
</protein>
<feature type="transmembrane region" description="Helical" evidence="1">
    <location>
        <begin position="27"/>
        <end position="49"/>
    </location>
</feature>
<feature type="domain" description="DUF7144" evidence="2">
    <location>
        <begin position="27"/>
        <end position="138"/>
    </location>
</feature>
<reference evidence="3 4" key="1">
    <citation type="submission" date="2024-10" db="EMBL/GenBank/DDBJ databases">
        <title>The Natural Products Discovery Center: Release of the First 8490 Sequenced Strains for Exploring Actinobacteria Biosynthetic Diversity.</title>
        <authorList>
            <person name="Kalkreuter E."/>
            <person name="Kautsar S.A."/>
            <person name="Yang D."/>
            <person name="Bader C.D."/>
            <person name="Teijaro C.N."/>
            <person name="Fluegel L."/>
            <person name="Davis C.M."/>
            <person name="Simpson J.R."/>
            <person name="Lauterbach L."/>
            <person name="Steele A.D."/>
            <person name="Gui C."/>
            <person name="Meng S."/>
            <person name="Li G."/>
            <person name="Viehrig K."/>
            <person name="Ye F."/>
            <person name="Su P."/>
            <person name="Kiefer A.F."/>
            <person name="Nichols A."/>
            <person name="Cepeda A.J."/>
            <person name="Yan W."/>
            <person name="Fan B."/>
            <person name="Jiang Y."/>
            <person name="Adhikari A."/>
            <person name="Zheng C.-J."/>
            <person name="Schuster L."/>
            <person name="Cowan T.M."/>
            <person name="Smanski M.J."/>
            <person name="Chevrette M.G."/>
            <person name="De Carvalho L.P.S."/>
            <person name="Shen B."/>
        </authorList>
    </citation>
    <scope>NUCLEOTIDE SEQUENCE [LARGE SCALE GENOMIC DNA]</scope>
    <source>
        <strain evidence="3 4">NPDC053399</strain>
    </source>
</reference>
<sequence length="144" mass="14936">MTAQPSGGVPRASGRTDHARAPAARGAAFAGVVLAISGVLGILQGSAAIAKNDPYTAVVNYAYGFNVTAWGWIHLLFGAALVVVGLCLLMGMSWAKGAGVLIAATTMALQFIFLPYYPVWALVAIALDVLVLWALLVYSNETVA</sequence>
<evidence type="ECO:0000259" key="2">
    <source>
        <dbReference type="Pfam" id="PF23636"/>
    </source>
</evidence>
<evidence type="ECO:0000313" key="4">
    <source>
        <dbReference type="Proteomes" id="UP001614394"/>
    </source>
</evidence>
<proteinExistence type="predicted"/>
<name>A0ABW8CAT7_9ACTN</name>
<comment type="caution">
    <text evidence="3">The sequence shown here is derived from an EMBL/GenBank/DDBJ whole genome shotgun (WGS) entry which is preliminary data.</text>
</comment>
<feature type="transmembrane region" description="Helical" evidence="1">
    <location>
        <begin position="97"/>
        <end position="113"/>
    </location>
</feature>
<keyword evidence="4" id="KW-1185">Reference proteome</keyword>
<dbReference type="InterPro" id="IPR055568">
    <property type="entry name" value="DUF7144"/>
</dbReference>
<dbReference type="RefSeq" id="WP_399652747.1">
    <property type="nucleotide sequence ID" value="NZ_JBITYG010000007.1"/>
</dbReference>
<evidence type="ECO:0000313" key="3">
    <source>
        <dbReference type="EMBL" id="MFI9103550.1"/>
    </source>
</evidence>
<dbReference type="EMBL" id="JBITYG010000007">
    <property type="protein sequence ID" value="MFI9103550.1"/>
    <property type="molecule type" value="Genomic_DNA"/>
</dbReference>
<accession>A0ABW8CAT7</accession>
<feature type="transmembrane region" description="Helical" evidence="1">
    <location>
        <begin position="119"/>
        <end position="138"/>
    </location>
</feature>
<keyword evidence="1" id="KW-1133">Transmembrane helix</keyword>
<organism evidence="3 4">
    <name type="scientific">Streptomyces fildesensis</name>
    <dbReference type="NCBI Taxonomy" id="375757"/>
    <lineage>
        <taxon>Bacteria</taxon>
        <taxon>Bacillati</taxon>
        <taxon>Actinomycetota</taxon>
        <taxon>Actinomycetes</taxon>
        <taxon>Kitasatosporales</taxon>
        <taxon>Streptomycetaceae</taxon>
        <taxon>Streptomyces</taxon>
    </lineage>
</organism>
<dbReference type="Proteomes" id="UP001614394">
    <property type="component" value="Unassembled WGS sequence"/>
</dbReference>
<evidence type="ECO:0000256" key="1">
    <source>
        <dbReference type="SAM" id="Phobius"/>
    </source>
</evidence>
<dbReference type="Pfam" id="PF23636">
    <property type="entry name" value="DUF7144"/>
    <property type="match status" value="1"/>
</dbReference>
<keyword evidence="1" id="KW-0472">Membrane</keyword>
<gene>
    <name evidence="3" type="ORF">ACIGXA_23790</name>
</gene>
<keyword evidence="1" id="KW-0812">Transmembrane</keyword>